<keyword evidence="8" id="KW-0408">Iron</keyword>
<protein>
    <recommendedName>
        <fullName evidence="4">homogentisate 1,2-dioxygenase</fullName>
        <ecNumber evidence="4">1.13.11.5</ecNumber>
    </recommendedName>
</protein>
<evidence type="ECO:0000259" key="10">
    <source>
        <dbReference type="Pfam" id="PF20510"/>
    </source>
</evidence>
<dbReference type="InterPro" id="IPR005708">
    <property type="entry name" value="Homogentis_dOase"/>
</dbReference>
<evidence type="ECO:0000256" key="1">
    <source>
        <dbReference type="ARBA" id="ARBA00001962"/>
    </source>
</evidence>
<organism evidence="11 12">
    <name type="scientific">Lithohypha guttulata</name>
    <dbReference type="NCBI Taxonomy" id="1690604"/>
    <lineage>
        <taxon>Eukaryota</taxon>
        <taxon>Fungi</taxon>
        <taxon>Dikarya</taxon>
        <taxon>Ascomycota</taxon>
        <taxon>Pezizomycotina</taxon>
        <taxon>Eurotiomycetes</taxon>
        <taxon>Chaetothyriomycetidae</taxon>
        <taxon>Chaetothyriales</taxon>
        <taxon>Trichomeriaceae</taxon>
        <taxon>Lithohypha</taxon>
    </lineage>
</organism>
<evidence type="ECO:0000256" key="2">
    <source>
        <dbReference type="ARBA" id="ARBA00004704"/>
    </source>
</evidence>
<evidence type="ECO:0000259" key="9">
    <source>
        <dbReference type="Pfam" id="PF04209"/>
    </source>
</evidence>
<proteinExistence type="inferred from homology"/>
<keyword evidence="6" id="KW-0223">Dioxygenase</keyword>
<dbReference type="PANTHER" id="PTHR11056">
    <property type="entry name" value="HOMOGENTISATE 1,2-DIOXYGENASE"/>
    <property type="match status" value="1"/>
</dbReference>
<keyword evidence="7" id="KW-0560">Oxidoreductase</keyword>
<reference evidence="11 12" key="1">
    <citation type="submission" date="2023-08" db="EMBL/GenBank/DDBJ databases">
        <title>Black Yeasts Isolated from many extreme environments.</title>
        <authorList>
            <person name="Coleine C."/>
            <person name="Stajich J.E."/>
            <person name="Selbmann L."/>
        </authorList>
    </citation>
    <scope>NUCLEOTIDE SEQUENCE [LARGE SCALE GENOMIC DNA]</scope>
    <source>
        <strain evidence="11 12">CCFEE 5885</strain>
    </source>
</reference>
<dbReference type="InterPro" id="IPR011051">
    <property type="entry name" value="RmlC_Cupin_sf"/>
</dbReference>
<name>A0ABR0JTI6_9EURO</name>
<evidence type="ECO:0000313" key="11">
    <source>
        <dbReference type="EMBL" id="KAK5070317.1"/>
    </source>
</evidence>
<comment type="cofactor">
    <cofactor evidence="1">
        <name>Fe cation</name>
        <dbReference type="ChEBI" id="CHEBI:24875"/>
    </cofactor>
</comment>
<accession>A0ABR0JTI6</accession>
<dbReference type="InterPro" id="IPR046452">
    <property type="entry name" value="HgmA_N"/>
</dbReference>
<evidence type="ECO:0000256" key="5">
    <source>
        <dbReference type="ARBA" id="ARBA00022723"/>
    </source>
</evidence>
<evidence type="ECO:0000256" key="6">
    <source>
        <dbReference type="ARBA" id="ARBA00022964"/>
    </source>
</evidence>
<comment type="pathway">
    <text evidence="2">Amino-acid degradation; L-phenylalanine degradation; acetoacetate and fumarate from L-phenylalanine: step 4/6.</text>
</comment>
<evidence type="ECO:0000256" key="3">
    <source>
        <dbReference type="ARBA" id="ARBA00007757"/>
    </source>
</evidence>
<dbReference type="Pfam" id="PF20510">
    <property type="entry name" value="HgmA_N"/>
    <property type="match status" value="1"/>
</dbReference>
<evidence type="ECO:0000256" key="8">
    <source>
        <dbReference type="ARBA" id="ARBA00023004"/>
    </source>
</evidence>
<dbReference type="InterPro" id="IPR046451">
    <property type="entry name" value="HgmA_C"/>
</dbReference>
<feature type="domain" description="Homogentisate 1,2-dioxygenase C-terminal" evidence="9">
    <location>
        <begin position="288"/>
        <end position="430"/>
    </location>
</feature>
<dbReference type="Gene3D" id="2.60.120.10">
    <property type="entry name" value="Jelly Rolls"/>
    <property type="match status" value="1"/>
</dbReference>
<dbReference type="EMBL" id="JAVRRG010000408">
    <property type="protein sequence ID" value="KAK5070317.1"/>
    <property type="molecule type" value="Genomic_DNA"/>
</dbReference>
<evidence type="ECO:0000256" key="4">
    <source>
        <dbReference type="ARBA" id="ARBA00013127"/>
    </source>
</evidence>
<feature type="domain" description="Homogentisate 1,2-dioxygenase N-terminal" evidence="10">
    <location>
        <begin position="14"/>
        <end position="286"/>
    </location>
</feature>
<keyword evidence="5" id="KW-0479">Metal-binding</keyword>
<evidence type="ECO:0000313" key="12">
    <source>
        <dbReference type="Proteomes" id="UP001345013"/>
    </source>
</evidence>
<dbReference type="PANTHER" id="PTHR11056:SF0">
    <property type="entry name" value="HOMOGENTISATE 1,2-DIOXYGENASE"/>
    <property type="match status" value="1"/>
</dbReference>
<keyword evidence="12" id="KW-1185">Reference proteome</keyword>
<dbReference type="Pfam" id="PF04209">
    <property type="entry name" value="HgmA_C"/>
    <property type="match status" value="1"/>
</dbReference>
<dbReference type="Proteomes" id="UP001345013">
    <property type="component" value="Unassembled WGS sequence"/>
</dbReference>
<comment type="caution">
    <text evidence="11">The sequence shown here is derived from an EMBL/GenBank/DDBJ whole genome shotgun (WGS) entry which is preliminary data.</text>
</comment>
<dbReference type="InterPro" id="IPR014710">
    <property type="entry name" value="RmlC-like_jellyroll"/>
</dbReference>
<dbReference type="EC" id="1.13.11.5" evidence="4"/>
<dbReference type="SUPFAM" id="SSF51182">
    <property type="entry name" value="RmlC-like cupins"/>
    <property type="match status" value="1"/>
</dbReference>
<gene>
    <name evidence="11" type="ORF">LTR24_010668</name>
</gene>
<comment type="similarity">
    <text evidence="3">Belongs to the homogentisate dioxygenase family.</text>
</comment>
<evidence type="ECO:0000256" key="7">
    <source>
        <dbReference type="ARBA" id="ARBA00023002"/>
    </source>
</evidence>
<sequence length="441" mass="49247">MDYITDFVVKEKYQYLSGFGSYHSSEAFQGAIPQVNNSPQKPPFGLRTERLSGTSFTAPRSKSLQTWMYRVSSSLSHSEFVPYGDAPLVPSHMSPNGYMWPSLPVEEGQDWTQQKLLARNGDPANKRGTAIWIFSVTKNMQPQTVFSSLDGDSLIIVQAGAIDVQTELGKFLVRQNEIAVIPRGLRYRVTLASPHVRGYVCELFQGHWDLPELGPIGSTGLANVRDFQIPVACFDGTVDGDVARGNDAEWTILSRMNGQLWSCSQDHTPFDIVGWHGTYYPFKYDLARYCVMGNVKFDEHDPSLYAVLSATTGDDAGASAVDFLVILPRWQVSNAFWLPYYHRNTHSEFYGPIINNQDPEFPPNQGLDFRPFAAGLHGMMTTHGAAEEDFHKARNADLEPTMLQNDGISIFLLETEKPLFLSQWAAEAAVKNSGTKPRAKM</sequence>